<evidence type="ECO:0000256" key="4">
    <source>
        <dbReference type="ARBA" id="ARBA00022989"/>
    </source>
</evidence>
<sequence length="150" mass="14906">MRQFHDHQGFASSPRALEVYHPAYILAVNHLALPGPAFSFFLSSLPLLFLTSTIPRIAHIIAASAAVIGGTFFTPLLAPAVVSVVGFSPAGPVAGSLAAAAQAGMGNVVAGSSFAIVQSIGMGGAVPIIGQVVGGAIVGSAAYIAAVVRG</sequence>
<reference evidence="8" key="1">
    <citation type="submission" date="2024-04" db="EMBL/GenBank/DDBJ databases">
        <authorList>
            <person name="Shaw F."/>
            <person name="Minotto A."/>
        </authorList>
    </citation>
    <scope>NUCLEOTIDE SEQUENCE [LARGE SCALE GENOMIC DNA]</scope>
</reference>
<keyword evidence="5 6" id="KW-0472">Membrane</keyword>
<evidence type="ECO:0000256" key="1">
    <source>
        <dbReference type="ARBA" id="ARBA00004141"/>
    </source>
</evidence>
<keyword evidence="4 6" id="KW-1133">Transmembrane helix</keyword>
<evidence type="ECO:0000256" key="5">
    <source>
        <dbReference type="ARBA" id="ARBA00023136"/>
    </source>
</evidence>
<gene>
    <name evidence="7" type="ORF">GFSPODELE1_LOCUS7344</name>
</gene>
<evidence type="ECO:0000256" key="6">
    <source>
        <dbReference type="SAM" id="Phobius"/>
    </source>
</evidence>
<evidence type="ECO:0000256" key="2">
    <source>
        <dbReference type="ARBA" id="ARBA00007262"/>
    </source>
</evidence>
<accession>A0ABP1DNK9</accession>
<dbReference type="PANTHER" id="PTHR16932">
    <property type="entry name" value="INTERFERON ALPHA-INDUCIBLE PROTEIN 27"/>
    <property type="match status" value="1"/>
</dbReference>
<proteinExistence type="inferred from homology"/>
<dbReference type="InterPro" id="IPR009311">
    <property type="entry name" value="IFI6/IFI27-like"/>
</dbReference>
<organism evidence="7 8">
    <name type="scientific">Somion occarium</name>
    <dbReference type="NCBI Taxonomy" id="3059160"/>
    <lineage>
        <taxon>Eukaryota</taxon>
        <taxon>Fungi</taxon>
        <taxon>Dikarya</taxon>
        <taxon>Basidiomycota</taxon>
        <taxon>Agaricomycotina</taxon>
        <taxon>Agaricomycetes</taxon>
        <taxon>Polyporales</taxon>
        <taxon>Cerrenaceae</taxon>
        <taxon>Somion</taxon>
    </lineage>
</organism>
<feature type="transmembrane region" description="Helical" evidence="6">
    <location>
        <begin position="23"/>
        <end position="50"/>
    </location>
</feature>
<evidence type="ECO:0000313" key="8">
    <source>
        <dbReference type="Proteomes" id="UP001497453"/>
    </source>
</evidence>
<dbReference type="Proteomes" id="UP001497453">
    <property type="component" value="Chromosome 5"/>
</dbReference>
<dbReference type="InterPro" id="IPR038213">
    <property type="entry name" value="IFI6/IFI27-like_sf"/>
</dbReference>
<comment type="subcellular location">
    <subcellularLocation>
        <location evidence="1">Membrane</location>
        <topology evidence="1">Multi-pass membrane protein</topology>
    </subcellularLocation>
</comment>
<dbReference type="EMBL" id="OZ037948">
    <property type="protein sequence ID" value="CAL1709427.1"/>
    <property type="molecule type" value="Genomic_DNA"/>
</dbReference>
<feature type="transmembrane region" description="Helical" evidence="6">
    <location>
        <begin position="57"/>
        <end position="78"/>
    </location>
</feature>
<keyword evidence="3 6" id="KW-0812">Transmembrane</keyword>
<comment type="similarity">
    <text evidence="2">Belongs to the IFI6/IFI27 family.</text>
</comment>
<protein>
    <submittedName>
        <fullName evidence="7">Uncharacterized protein</fullName>
    </submittedName>
</protein>
<dbReference type="PANTHER" id="PTHR16932:SF18">
    <property type="entry name" value="INTERFERON, ALPHA-INDUCIBLE PROTEIN 27-LIKE 2"/>
    <property type="match status" value="1"/>
</dbReference>
<name>A0ABP1DNK9_9APHY</name>
<dbReference type="Gene3D" id="6.10.110.10">
    <property type="match status" value="1"/>
</dbReference>
<dbReference type="Pfam" id="PF06140">
    <property type="entry name" value="Ifi-6-16"/>
    <property type="match status" value="1"/>
</dbReference>
<evidence type="ECO:0000256" key="3">
    <source>
        <dbReference type="ARBA" id="ARBA00022692"/>
    </source>
</evidence>
<evidence type="ECO:0000313" key="7">
    <source>
        <dbReference type="EMBL" id="CAL1709427.1"/>
    </source>
</evidence>
<keyword evidence="8" id="KW-1185">Reference proteome</keyword>
<feature type="transmembrane region" description="Helical" evidence="6">
    <location>
        <begin position="128"/>
        <end position="148"/>
    </location>
</feature>